<dbReference type="OMA" id="HERKCKI"/>
<dbReference type="EMBL" id="MCGN01000002">
    <property type="protein sequence ID" value="ORZ00979.1"/>
    <property type="molecule type" value="Genomic_DNA"/>
</dbReference>
<dbReference type="GO" id="GO:0032182">
    <property type="term" value="F:ubiquitin-like protein binding"/>
    <property type="evidence" value="ECO:0007669"/>
    <property type="project" value="TreeGrafter"/>
</dbReference>
<dbReference type="STRING" id="13706.A0A1X2HNS3"/>
<dbReference type="OrthoDB" id="27198at2759"/>
<evidence type="ECO:0000259" key="3">
    <source>
        <dbReference type="PROSITE" id="PS51229"/>
    </source>
</evidence>
<dbReference type="GO" id="GO:0031624">
    <property type="term" value="F:ubiquitin conjugating enzyme binding"/>
    <property type="evidence" value="ECO:0007669"/>
    <property type="project" value="TreeGrafter"/>
</dbReference>
<name>A0A1X2HNS3_SYNRA</name>
<dbReference type="InterPro" id="IPR042460">
    <property type="entry name" value="DCN1-like_PONY"/>
</dbReference>
<evidence type="ECO:0000256" key="2">
    <source>
        <dbReference type="SAM" id="MobiDB-lite"/>
    </source>
</evidence>
<comment type="caution">
    <text evidence="4">The sequence shown here is derived from an EMBL/GenBank/DDBJ whole genome shotgun (WGS) entry which is preliminary data.</text>
</comment>
<dbReference type="GO" id="GO:0005886">
    <property type="term" value="C:plasma membrane"/>
    <property type="evidence" value="ECO:0007669"/>
    <property type="project" value="UniProtKB-ARBA"/>
</dbReference>
<dbReference type="GO" id="GO:0097602">
    <property type="term" value="F:cullin family protein binding"/>
    <property type="evidence" value="ECO:0007669"/>
    <property type="project" value="TreeGrafter"/>
</dbReference>
<feature type="domain" description="DCUN1" evidence="3">
    <location>
        <begin position="33"/>
        <end position="220"/>
    </location>
</feature>
<evidence type="ECO:0000256" key="1">
    <source>
        <dbReference type="RuleBase" id="RU410713"/>
    </source>
</evidence>
<protein>
    <recommendedName>
        <fullName evidence="1">Defective in cullin neddylation protein</fullName>
    </recommendedName>
</protein>
<evidence type="ECO:0000313" key="4">
    <source>
        <dbReference type="EMBL" id="ORZ00979.1"/>
    </source>
</evidence>
<dbReference type="Gene3D" id="1.10.238.200">
    <property type="entry name" value="Cullin, PONY binding domain"/>
    <property type="match status" value="1"/>
</dbReference>
<dbReference type="AlphaFoldDB" id="A0A1X2HNS3"/>
<organism evidence="4 5">
    <name type="scientific">Syncephalastrum racemosum</name>
    <name type="common">Filamentous fungus</name>
    <dbReference type="NCBI Taxonomy" id="13706"/>
    <lineage>
        <taxon>Eukaryota</taxon>
        <taxon>Fungi</taxon>
        <taxon>Fungi incertae sedis</taxon>
        <taxon>Mucoromycota</taxon>
        <taxon>Mucoromycotina</taxon>
        <taxon>Mucoromycetes</taxon>
        <taxon>Mucorales</taxon>
        <taxon>Syncephalastraceae</taxon>
        <taxon>Syncephalastrum</taxon>
    </lineage>
</organism>
<dbReference type="FunFam" id="1.10.238.200:FF:000003">
    <property type="entry name" value="DCN1-like protein 3"/>
    <property type="match status" value="1"/>
</dbReference>
<gene>
    <name evidence="4" type="ORF">BCR43DRAFT_161363</name>
</gene>
<dbReference type="PROSITE" id="PS51229">
    <property type="entry name" value="DCUN1"/>
    <property type="match status" value="1"/>
</dbReference>
<feature type="region of interest" description="Disordered" evidence="2">
    <location>
        <begin position="1"/>
        <end position="33"/>
    </location>
</feature>
<evidence type="ECO:0000313" key="5">
    <source>
        <dbReference type="Proteomes" id="UP000242180"/>
    </source>
</evidence>
<dbReference type="InterPro" id="IPR005176">
    <property type="entry name" value="PONY_dom"/>
</dbReference>
<sequence length="227" mass="26213">MPPKRKASTSTAQATKRARQPRKSAAKSKSQTDPVKLCEEWFDRYKDSDIQDQAIISPDGCQSFFSDIHVELDSVYPILLGYKMNASRMEWIHGMRELGVDSPEKLQSLLPKLNHEIINDPVSFKKMYLFAFGFAKTTNQKSMDIDMAMAMWQLLLDDPKYNHVNAFIQFLQEQRPAKVINKDQWTSLLDFCTAVPENLDNYDSTSSWPVLFDDYVEWRLKKRAGSS</sequence>
<reference evidence="4 5" key="1">
    <citation type="submission" date="2016-07" db="EMBL/GenBank/DDBJ databases">
        <title>Pervasive Adenine N6-methylation of Active Genes in Fungi.</title>
        <authorList>
            <consortium name="DOE Joint Genome Institute"/>
            <person name="Mondo S.J."/>
            <person name="Dannebaum R.O."/>
            <person name="Kuo R.C."/>
            <person name="Labutti K."/>
            <person name="Haridas S."/>
            <person name="Kuo A."/>
            <person name="Salamov A."/>
            <person name="Ahrendt S.R."/>
            <person name="Lipzen A."/>
            <person name="Sullivan W."/>
            <person name="Andreopoulos W.B."/>
            <person name="Clum A."/>
            <person name="Lindquist E."/>
            <person name="Daum C."/>
            <person name="Ramamoorthy G.K."/>
            <person name="Gryganskyi A."/>
            <person name="Culley D."/>
            <person name="Magnuson J.K."/>
            <person name="James T.Y."/>
            <person name="O'Malley M.A."/>
            <person name="Stajich J.E."/>
            <person name="Spatafora J.W."/>
            <person name="Visel A."/>
            <person name="Grigoriev I.V."/>
        </authorList>
    </citation>
    <scope>NUCLEOTIDE SEQUENCE [LARGE SCALE GENOMIC DNA]</scope>
    <source>
        <strain evidence="4 5">NRRL 2496</strain>
    </source>
</reference>
<feature type="compositionally biased region" description="Basic residues" evidence="2">
    <location>
        <begin position="16"/>
        <end position="26"/>
    </location>
</feature>
<accession>A0A1X2HNS3</accession>
<dbReference type="Proteomes" id="UP000242180">
    <property type="component" value="Unassembled WGS sequence"/>
</dbReference>
<dbReference type="InterPro" id="IPR014764">
    <property type="entry name" value="DCN-prot"/>
</dbReference>
<dbReference type="InParanoid" id="A0A1X2HNS3"/>
<dbReference type="GO" id="GO:0045116">
    <property type="term" value="P:protein neddylation"/>
    <property type="evidence" value="ECO:0007669"/>
    <property type="project" value="TreeGrafter"/>
</dbReference>
<keyword evidence="5" id="KW-1185">Reference proteome</keyword>
<comment type="function">
    <text evidence="1">Neddylation of cullins play an essential role in the regulation of SCF-type complexes activity.</text>
</comment>
<dbReference type="PANTHER" id="PTHR12281:SF12">
    <property type="entry name" value="DEFECTIVE IN CULLIN NEDDYLATION PROTEIN"/>
    <property type="match status" value="1"/>
</dbReference>
<dbReference type="Pfam" id="PF03556">
    <property type="entry name" value="Cullin_binding"/>
    <property type="match status" value="1"/>
</dbReference>
<dbReference type="PANTHER" id="PTHR12281">
    <property type="entry name" value="RP42 RELATED"/>
    <property type="match status" value="1"/>
</dbReference>
<dbReference type="Gene3D" id="1.10.238.10">
    <property type="entry name" value="EF-hand"/>
    <property type="match status" value="1"/>
</dbReference>
<proteinExistence type="predicted"/>
<dbReference type="FunCoup" id="A0A1X2HNS3">
    <property type="interactions" value="180"/>
</dbReference>
<dbReference type="GO" id="GO:0000151">
    <property type="term" value="C:ubiquitin ligase complex"/>
    <property type="evidence" value="ECO:0007669"/>
    <property type="project" value="TreeGrafter"/>
</dbReference>